<dbReference type="PROSITE" id="PS50929">
    <property type="entry name" value="ABC_TM1F"/>
    <property type="match status" value="1"/>
</dbReference>
<dbReference type="InterPro" id="IPR027417">
    <property type="entry name" value="P-loop_NTPase"/>
</dbReference>
<dbReference type="InterPro" id="IPR036640">
    <property type="entry name" value="ABC1_TM_sf"/>
</dbReference>
<dbReference type="Gene3D" id="3.40.50.300">
    <property type="entry name" value="P-loop containing nucleotide triphosphate hydrolases"/>
    <property type="match status" value="1"/>
</dbReference>
<evidence type="ECO:0000256" key="6">
    <source>
        <dbReference type="ARBA" id="ARBA00023136"/>
    </source>
</evidence>
<keyword evidence="5 7" id="KW-1133">Transmembrane helix</keyword>
<dbReference type="InterPro" id="IPR003593">
    <property type="entry name" value="AAA+_ATPase"/>
</dbReference>
<keyword evidence="2 7" id="KW-0812">Transmembrane</keyword>
<comment type="subcellular location">
    <subcellularLocation>
        <location evidence="1">Cell membrane</location>
        <topology evidence="1">Multi-pass membrane protein</topology>
    </subcellularLocation>
</comment>
<dbReference type="PANTHER" id="PTHR43394:SF1">
    <property type="entry name" value="ATP-BINDING CASSETTE SUB-FAMILY B MEMBER 10, MITOCHONDRIAL"/>
    <property type="match status" value="1"/>
</dbReference>
<evidence type="ECO:0000256" key="5">
    <source>
        <dbReference type="ARBA" id="ARBA00022989"/>
    </source>
</evidence>
<reference evidence="10" key="1">
    <citation type="submission" date="2024-05" db="EMBL/GenBank/DDBJ databases">
        <title>Draft genome assemblies of 36 bacteria isolated from hibernating arctic ground squirrels.</title>
        <authorList>
            <person name="McKee H."/>
            <person name="Mullen L."/>
            <person name="Drown D.M."/>
            <person name="Duddleston K.N."/>
        </authorList>
    </citation>
    <scope>NUCLEOTIDE SEQUENCE</scope>
    <source>
        <strain evidence="10">AR004</strain>
    </source>
</reference>
<keyword evidence="3" id="KW-0547">Nucleotide-binding</keyword>
<protein>
    <submittedName>
        <fullName evidence="10">ABC transporter ATP-binding protein</fullName>
    </submittedName>
</protein>
<dbReference type="SUPFAM" id="SSF52540">
    <property type="entry name" value="P-loop containing nucleoside triphosphate hydrolases"/>
    <property type="match status" value="1"/>
</dbReference>
<feature type="domain" description="ABC transporter" evidence="8">
    <location>
        <begin position="609"/>
        <end position="833"/>
    </location>
</feature>
<dbReference type="Gene3D" id="1.20.1560.10">
    <property type="entry name" value="ABC transporter type 1, transmembrane domain"/>
    <property type="match status" value="1"/>
</dbReference>
<gene>
    <name evidence="10" type="ORF">ABXS69_03010</name>
</gene>
<keyword evidence="6 7" id="KW-0472">Membrane</keyword>
<feature type="transmembrane region" description="Helical" evidence="7">
    <location>
        <begin position="282"/>
        <end position="307"/>
    </location>
</feature>
<evidence type="ECO:0000313" key="10">
    <source>
        <dbReference type="EMBL" id="XCP82885.1"/>
    </source>
</evidence>
<evidence type="ECO:0000256" key="1">
    <source>
        <dbReference type="ARBA" id="ARBA00004651"/>
    </source>
</evidence>
<dbReference type="GO" id="GO:0016887">
    <property type="term" value="F:ATP hydrolysis activity"/>
    <property type="evidence" value="ECO:0007669"/>
    <property type="project" value="InterPro"/>
</dbReference>
<name>A0AAU8N667_9ACTO</name>
<feature type="transmembrane region" description="Helical" evidence="7">
    <location>
        <begin position="69"/>
        <end position="86"/>
    </location>
</feature>
<dbReference type="AlphaFoldDB" id="A0AAU8N667"/>
<dbReference type="GO" id="GO:0015421">
    <property type="term" value="F:ABC-type oligopeptide transporter activity"/>
    <property type="evidence" value="ECO:0007669"/>
    <property type="project" value="TreeGrafter"/>
</dbReference>
<dbReference type="Pfam" id="PF00664">
    <property type="entry name" value="ABC_membrane"/>
    <property type="match status" value="1"/>
</dbReference>
<feature type="transmembrane region" description="Helical" evidence="7">
    <location>
        <begin position="319"/>
        <end position="340"/>
    </location>
</feature>
<accession>A0AAU8N667</accession>
<evidence type="ECO:0000259" key="8">
    <source>
        <dbReference type="PROSITE" id="PS50893"/>
    </source>
</evidence>
<evidence type="ECO:0000259" key="9">
    <source>
        <dbReference type="PROSITE" id="PS50929"/>
    </source>
</evidence>
<dbReference type="Pfam" id="PF00005">
    <property type="entry name" value="ABC_tran"/>
    <property type="match status" value="1"/>
</dbReference>
<evidence type="ECO:0000256" key="4">
    <source>
        <dbReference type="ARBA" id="ARBA00022840"/>
    </source>
</evidence>
<proteinExistence type="predicted"/>
<dbReference type="InterPro" id="IPR003439">
    <property type="entry name" value="ABC_transporter-like_ATP-bd"/>
</dbReference>
<organism evidence="10">
    <name type="scientific">Actinomyces timonensis</name>
    <dbReference type="NCBI Taxonomy" id="1288391"/>
    <lineage>
        <taxon>Bacteria</taxon>
        <taxon>Bacillati</taxon>
        <taxon>Actinomycetota</taxon>
        <taxon>Actinomycetes</taxon>
        <taxon>Actinomycetales</taxon>
        <taxon>Actinomycetaceae</taxon>
        <taxon>Actinomyces</taxon>
    </lineage>
</organism>
<evidence type="ECO:0000256" key="3">
    <source>
        <dbReference type="ARBA" id="ARBA00022741"/>
    </source>
</evidence>
<feature type="transmembrane region" description="Helical" evidence="7">
    <location>
        <begin position="132"/>
        <end position="153"/>
    </location>
</feature>
<feature type="transmembrane region" description="Helical" evidence="7">
    <location>
        <begin position="511"/>
        <end position="531"/>
    </location>
</feature>
<dbReference type="PROSITE" id="PS50893">
    <property type="entry name" value="ABC_TRANSPORTER_2"/>
    <property type="match status" value="1"/>
</dbReference>
<evidence type="ECO:0000256" key="7">
    <source>
        <dbReference type="SAM" id="Phobius"/>
    </source>
</evidence>
<dbReference type="SMART" id="SM00382">
    <property type="entry name" value="AAA"/>
    <property type="match status" value="1"/>
</dbReference>
<dbReference type="RefSeq" id="WP_366181118.1">
    <property type="nucleotide sequence ID" value="NZ_CP159989.1"/>
</dbReference>
<feature type="domain" description="ABC transmembrane type-1" evidence="9">
    <location>
        <begin position="291"/>
        <end position="571"/>
    </location>
</feature>
<feature type="transmembrane region" description="Helical" evidence="7">
    <location>
        <begin position="419"/>
        <end position="439"/>
    </location>
</feature>
<dbReference type="InterPro" id="IPR011527">
    <property type="entry name" value="ABC1_TM_dom"/>
</dbReference>
<keyword evidence="4 10" id="KW-0067">ATP-binding</keyword>
<sequence>MNALITALIGGAAGVLLGTAGAKLWTTARMRLAWPEGANFLNLHLSSGFVIAVEILTAAAALALPSVRLACLILAGVYAAFVIGATTLRGQECGCFGVAGMKVGRLHIWGCALAAVALTSAAVLGDGVASPLLARLAATAASALVITLAIALWNRRSKQAHAPSAEHDRLLVVLSPTCTACSALKIMEKHDVNDIEAGGTIRWVDRDSEPAVRLREVGVDVSAFPAVVSMSAADPSDAHVESGLQECREVLQSWRERRLVVQPCSSLLHFWSSAGGRATRGILPSVGGISVLLAFQAGLAVVSPLMLQRIIDAAGPGASVTVVIIPGLLAAAAALANAVVDFAAQRMTVVTGQRFQERLRVLMLDKLTRLPTSDVAAAPNGDALSRITNDTAQAQSFVSSMLPQLAGLVTRLGVLLGVMWSRSYTITLTVVVLALVLMVPTEKVSRMLSAATDHMLEAMSAFSNTVADRMGVSGHLFARTAASIRGDHRRAEQTAAGVRTSYARMITIDSLFSTALDLIGTVGTVMVLVIGGRSVIRGEMTAGELAALAVLVPQLYAPLQGSSGIRTGLATSWAALSRVNEFLEADEHWYEPANVGTAITPRGSETLAVREVDYSVPTDTGSTVLLDAVDLTARPGEIVAVVGPSGSGKTTLLTLIAGANRPTHGSISVGGYSPTETGTEAWNGMVQLCPQEPFFRSGTLLENFRAVRPDISEERVRQLCARVGLDLDRLGDRSGMDTMLGEHGMRISGGERARLASARMLALDPYVLLFDEPTAALDDEAADRFIATLLDLRRDHCIVVTTHDARLAPVTDRRYRMDAGRLTPMTTATAGVVGAGVPS</sequence>
<evidence type="ECO:0000256" key="2">
    <source>
        <dbReference type="ARBA" id="ARBA00022692"/>
    </source>
</evidence>
<dbReference type="SUPFAM" id="SSF90123">
    <property type="entry name" value="ABC transporter transmembrane region"/>
    <property type="match status" value="1"/>
</dbReference>
<feature type="transmembrane region" description="Helical" evidence="7">
    <location>
        <begin position="106"/>
        <end position="125"/>
    </location>
</feature>
<dbReference type="EMBL" id="CP159989">
    <property type="protein sequence ID" value="XCP82885.1"/>
    <property type="molecule type" value="Genomic_DNA"/>
</dbReference>
<dbReference type="InterPro" id="IPR039421">
    <property type="entry name" value="Type_1_exporter"/>
</dbReference>
<feature type="transmembrane region" description="Helical" evidence="7">
    <location>
        <begin position="46"/>
        <end position="64"/>
    </location>
</feature>
<dbReference type="GO" id="GO:0005524">
    <property type="term" value="F:ATP binding"/>
    <property type="evidence" value="ECO:0007669"/>
    <property type="project" value="UniProtKB-KW"/>
</dbReference>
<dbReference type="PANTHER" id="PTHR43394">
    <property type="entry name" value="ATP-DEPENDENT PERMEASE MDL1, MITOCHONDRIAL"/>
    <property type="match status" value="1"/>
</dbReference>
<dbReference type="GO" id="GO:0005886">
    <property type="term" value="C:plasma membrane"/>
    <property type="evidence" value="ECO:0007669"/>
    <property type="project" value="UniProtKB-SubCell"/>
</dbReference>